<name>A0ABD2XD33_9HYME</name>
<evidence type="ECO:0000313" key="4">
    <source>
        <dbReference type="EMBL" id="KAL3402672.1"/>
    </source>
</evidence>
<organism evidence="4 5">
    <name type="scientific">Trichogramma kaykai</name>
    <dbReference type="NCBI Taxonomy" id="54128"/>
    <lineage>
        <taxon>Eukaryota</taxon>
        <taxon>Metazoa</taxon>
        <taxon>Ecdysozoa</taxon>
        <taxon>Arthropoda</taxon>
        <taxon>Hexapoda</taxon>
        <taxon>Insecta</taxon>
        <taxon>Pterygota</taxon>
        <taxon>Neoptera</taxon>
        <taxon>Endopterygota</taxon>
        <taxon>Hymenoptera</taxon>
        <taxon>Apocrita</taxon>
        <taxon>Proctotrupomorpha</taxon>
        <taxon>Chalcidoidea</taxon>
        <taxon>Trichogrammatidae</taxon>
        <taxon>Trichogramma</taxon>
    </lineage>
</organism>
<proteinExistence type="predicted"/>
<dbReference type="EMBL" id="JBJJXI010000034">
    <property type="protein sequence ID" value="KAL3402672.1"/>
    <property type="molecule type" value="Genomic_DNA"/>
</dbReference>
<dbReference type="Gene3D" id="1.25.40.20">
    <property type="entry name" value="Ankyrin repeat-containing domain"/>
    <property type="match status" value="2"/>
</dbReference>
<keyword evidence="2 3" id="KW-0040">ANK repeat</keyword>
<comment type="caution">
    <text evidence="4">The sequence shown here is derived from an EMBL/GenBank/DDBJ whole genome shotgun (WGS) entry which is preliminary data.</text>
</comment>
<dbReference type="AlphaFoldDB" id="A0ABD2XD33"/>
<feature type="repeat" description="ANK" evidence="3">
    <location>
        <begin position="77"/>
        <end position="105"/>
    </location>
</feature>
<dbReference type="PROSITE" id="PS50088">
    <property type="entry name" value="ANK_REPEAT"/>
    <property type="match status" value="2"/>
</dbReference>
<keyword evidence="1" id="KW-0677">Repeat</keyword>
<dbReference type="Proteomes" id="UP001627154">
    <property type="component" value="Unassembled WGS sequence"/>
</dbReference>
<dbReference type="InterPro" id="IPR002110">
    <property type="entry name" value="Ankyrin_rpt"/>
</dbReference>
<dbReference type="SMART" id="SM00248">
    <property type="entry name" value="ANK"/>
    <property type="match status" value="3"/>
</dbReference>
<dbReference type="PANTHER" id="PTHR24124">
    <property type="entry name" value="ANKYRIN REPEAT FAMILY A"/>
    <property type="match status" value="1"/>
</dbReference>
<dbReference type="PANTHER" id="PTHR24124:SF14">
    <property type="entry name" value="CHROMOSOME UNDETERMINED SCAFFOLD_25, WHOLE GENOME SHOTGUN SEQUENCE"/>
    <property type="match status" value="1"/>
</dbReference>
<evidence type="ECO:0000256" key="3">
    <source>
        <dbReference type="PROSITE-ProRule" id="PRU00023"/>
    </source>
</evidence>
<dbReference type="InterPro" id="IPR036770">
    <property type="entry name" value="Ankyrin_rpt-contain_sf"/>
</dbReference>
<dbReference type="SUPFAM" id="SSF48403">
    <property type="entry name" value="Ankyrin repeat"/>
    <property type="match status" value="1"/>
</dbReference>
<gene>
    <name evidence="4" type="ORF">TKK_004597</name>
</gene>
<sequence>MHYALKYAQKYSNDQLVELLLKNGANPNLANEEGFTPLHITCKEFCRFWRASAALEAFFETNRELGQLVQVDARDNSGRTPLQLAVEGPDPRLVDVLLDNGADLSNFVFPTELSTKTFWHKIFEAPVLRESGKLILASDLLAVADCLEKRGYELDRSDAMKIMKVFAKYEVFRSADLDQSWYNDEVFASEAKKITIKDEDPNFSLFDLIRLRPEEAAKKFTYSDYLKFADTMIFKYLSDVSHDLCLIHLREKLSRRFFRRWALDSFLKLTRYRLPIL</sequence>
<protein>
    <submittedName>
        <fullName evidence="4">Uncharacterized protein</fullName>
    </submittedName>
</protein>
<evidence type="ECO:0000256" key="2">
    <source>
        <dbReference type="ARBA" id="ARBA00023043"/>
    </source>
</evidence>
<keyword evidence="5" id="KW-1185">Reference proteome</keyword>
<reference evidence="4 5" key="1">
    <citation type="journal article" date="2024" name="bioRxiv">
        <title>A reference genome for Trichogramma kaykai: A tiny desert-dwelling parasitoid wasp with competing sex-ratio distorters.</title>
        <authorList>
            <person name="Culotta J."/>
            <person name="Lindsey A.R."/>
        </authorList>
    </citation>
    <scope>NUCLEOTIDE SEQUENCE [LARGE SCALE GENOMIC DNA]</scope>
    <source>
        <strain evidence="4 5">KSX58</strain>
    </source>
</reference>
<feature type="repeat" description="ANK" evidence="3">
    <location>
        <begin position="1"/>
        <end position="32"/>
    </location>
</feature>
<evidence type="ECO:0000313" key="5">
    <source>
        <dbReference type="Proteomes" id="UP001627154"/>
    </source>
</evidence>
<dbReference type="Pfam" id="PF12796">
    <property type="entry name" value="Ank_2"/>
    <property type="match status" value="1"/>
</dbReference>
<evidence type="ECO:0000256" key="1">
    <source>
        <dbReference type="ARBA" id="ARBA00022737"/>
    </source>
</evidence>
<accession>A0ABD2XD33</accession>
<dbReference type="PROSITE" id="PS50297">
    <property type="entry name" value="ANK_REP_REGION"/>
    <property type="match status" value="1"/>
</dbReference>